<reference evidence="7 8" key="1">
    <citation type="journal article" date="2014" name="Front. Microbiol.">
        <title>Population and genomic analysis of the genus Halorubrum.</title>
        <authorList>
            <person name="Fullmer M.S."/>
            <person name="Soucy S.M."/>
            <person name="Swithers K.S."/>
            <person name="Makkay A.M."/>
            <person name="Wheeler R."/>
            <person name="Ventosa A."/>
            <person name="Gogarten J.P."/>
            <person name="Papke R.T."/>
        </authorList>
    </citation>
    <scope>NUCLEOTIDE SEQUENCE [LARGE SCALE GENOMIC DNA]</scope>
    <source>
        <strain evidence="7 8">C49</strain>
    </source>
</reference>
<keyword evidence="8" id="KW-1185">Reference proteome</keyword>
<organism evidence="7 8">
    <name type="scientific">Halorubrum persicum</name>
    <dbReference type="NCBI Taxonomy" id="1383844"/>
    <lineage>
        <taxon>Archaea</taxon>
        <taxon>Methanobacteriati</taxon>
        <taxon>Methanobacteriota</taxon>
        <taxon>Stenosarchaea group</taxon>
        <taxon>Halobacteria</taxon>
        <taxon>Halobacteriales</taxon>
        <taxon>Haloferacaceae</taxon>
        <taxon>Halorubrum</taxon>
    </lineage>
</organism>
<dbReference type="RefSeq" id="WP_099254206.1">
    <property type="nucleotide sequence ID" value="NZ_NHOA01000017.1"/>
</dbReference>
<evidence type="ECO:0000259" key="6">
    <source>
        <dbReference type="PROSITE" id="PS51012"/>
    </source>
</evidence>
<feature type="transmembrane region" description="Helical" evidence="5">
    <location>
        <begin position="266"/>
        <end position="292"/>
    </location>
</feature>
<dbReference type="GO" id="GO:0140359">
    <property type="term" value="F:ABC-type transporter activity"/>
    <property type="evidence" value="ECO:0007669"/>
    <property type="project" value="InterPro"/>
</dbReference>
<feature type="transmembrane region" description="Helical" evidence="5">
    <location>
        <begin position="385"/>
        <end position="408"/>
    </location>
</feature>
<dbReference type="GO" id="GO:0016020">
    <property type="term" value="C:membrane"/>
    <property type="evidence" value="ECO:0007669"/>
    <property type="project" value="UniProtKB-SubCell"/>
</dbReference>
<dbReference type="InterPro" id="IPR047817">
    <property type="entry name" value="ABC2_TM_bact-type"/>
</dbReference>
<accession>A0A2G1WMF9</accession>
<dbReference type="AlphaFoldDB" id="A0A2G1WMF9"/>
<keyword evidence="3 5" id="KW-1133">Transmembrane helix</keyword>
<evidence type="ECO:0000313" key="7">
    <source>
        <dbReference type="EMBL" id="PHQ40135.1"/>
    </source>
</evidence>
<feature type="transmembrane region" description="Helical" evidence="5">
    <location>
        <begin position="332"/>
        <end position="350"/>
    </location>
</feature>
<dbReference type="EMBL" id="NHOA01000017">
    <property type="protein sequence ID" value="PHQ40135.1"/>
    <property type="molecule type" value="Genomic_DNA"/>
</dbReference>
<protein>
    <submittedName>
        <fullName evidence="7">ABC transporter</fullName>
    </submittedName>
</protein>
<evidence type="ECO:0000256" key="2">
    <source>
        <dbReference type="ARBA" id="ARBA00022692"/>
    </source>
</evidence>
<feature type="transmembrane region" description="Helical" evidence="5">
    <location>
        <begin position="222"/>
        <end position="245"/>
    </location>
</feature>
<dbReference type="InterPro" id="IPR052902">
    <property type="entry name" value="ABC-2_transporter"/>
</dbReference>
<dbReference type="PANTHER" id="PTHR43027">
    <property type="entry name" value="DOXORUBICIN RESISTANCE ABC TRANSPORTER PERMEASE PROTEIN DRRC-RELATED"/>
    <property type="match status" value="1"/>
</dbReference>
<feature type="domain" description="ABC transmembrane type-2" evidence="6">
    <location>
        <begin position="179"/>
        <end position="412"/>
    </location>
</feature>
<name>A0A2G1WMF9_9EURY</name>
<dbReference type="PANTHER" id="PTHR43027:SF1">
    <property type="entry name" value="DOXORUBICIN RESISTANCE ABC TRANSPORTER PERMEASE PROTEIN DRRC-RELATED"/>
    <property type="match status" value="1"/>
</dbReference>
<proteinExistence type="predicted"/>
<dbReference type="Pfam" id="PF12698">
    <property type="entry name" value="ABC2_membrane_3"/>
    <property type="match status" value="1"/>
</dbReference>
<feature type="transmembrane region" description="Helical" evidence="5">
    <location>
        <begin position="304"/>
        <end position="325"/>
    </location>
</feature>
<keyword evidence="2 5" id="KW-0812">Transmembrane</keyword>
<gene>
    <name evidence="7" type="ORF">DJ69_02870</name>
</gene>
<dbReference type="InterPro" id="IPR013525">
    <property type="entry name" value="ABC2_TM"/>
</dbReference>
<evidence type="ECO:0000256" key="5">
    <source>
        <dbReference type="SAM" id="Phobius"/>
    </source>
</evidence>
<evidence type="ECO:0000313" key="8">
    <source>
        <dbReference type="Proteomes" id="UP000222824"/>
    </source>
</evidence>
<comment type="subcellular location">
    <subcellularLocation>
        <location evidence="1">Membrane</location>
        <topology evidence="1">Multi-pass membrane protein</topology>
    </subcellularLocation>
</comment>
<evidence type="ECO:0000256" key="3">
    <source>
        <dbReference type="ARBA" id="ARBA00022989"/>
    </source>
</evidence>
<dbReference type="Proteomes" id="UP000222824">
    <property type="component" value="Unassembled WGS sequence"/>
</dbReference>
<keyword evidence="4 5" id="KW-0472">Membrane</keyword>
<evidence type="ECO:0000256" key="4">
    <source>
        <dbReference type="ARBA" id="ARBA00023136"/>
    </source>
</evidence>
<dbReference type="OrthoDB" id="147058at2157"/>
<dbReference type="PROSITE" id="PS51012">
    <property type="entry name" value="ABC_TM2"/>
    <property type="match status" value="1"/>
</dbReference>
<comment type="caution">
    <text evidence="7">The sequence shown here is derived from an EMBL/GenBank/DDBJ whole genome shotgun (WGS) entry which is preliminary data.</text>
</comment>
<evidence type="ECO:0000256" key="1">
    <source>
        <dbReference type="ARBA" id="ARBA00004141"/>
    </source>
</evidence>
<sequence>MKRLASLTTTLLRDWFRNREAVFFALVFPLILLLIFSTVFAGGAAEFDLGVQNNDVNETGAPTPLSATFVDALERAEPLNVAHIDSDQDLSNADQIAEATGHQRVLVIPNGFADRVRAQSGRVRMAVIRDTITRTRGNLTDDQQTALDQLQANMTAQAGSGDSGSVEVTLLLTPDDDAAGAVESILDSVVGTFNDRSIGVEEPTTRIQTEERGAEGISAVGYFLPAFIVAMILINGVMTVPSAVASFKRDGTLKRLAATPLRKHEWILANVIQQSILAVGITGVMLVVAWAVFGVRVVPGPLSIALIVLGAIAFTALGMMIGGIIRDSGSAISLGGAIALPLMFISGIFWELDLMPTKLQQVAEFSPVTHYHRSLRQLLILDSTAGVAGTFGLLLGLAVIFFVGALFVTRWQEFD</sequence>